<comment type="caution">
    <text evidence="12">The sequence shown here is derived from an EMBL/GenBank/DDBJ whole genome shotgun (WGS) entry which is preliminary data.</text>
</comment>
<evidence type="ECO:0000256" key="9">
    <source>
        <dbReference type="ARBA" id="ARBA00049660"/>
    </source>
</evidence>
<evidence type="ECO:0000256" key="5">
    <source>
        <dbReference type="ARBA" id="ARBA00022692"/>
    </source>
</evidence>
<keyword evidence="6 11" id="KW-1133">Transmembrane helix</keyword>
<accession>K8WPD0</accession>
<dbReference type="OrthoDB" id="9786493at2"/>
<dbReference type="PANTHER" id="PTHR30520:SF10">
    <property type="entry name" value="FORMATE CHANNEL FOCA-RELATED"/>
    <property type="match status" value="1"/>
</dbReference>
<evidence type="ECO:0000313" key="12">
    <source>
        <dbReference type="EMBL" id="EKT61821.1"/>
    </source>
</evidence>
<dbReference type="InterPro" id="IPR000292">
    <property type="entry name" value="For/NO2_transpt"/>
</dbReference>
<dbReference type="PATRIC" id="fig|1141662.3.peg.1918"/>
<dbReference type="GO" id="GO:0042802">
    <property type="term" value="F:identical protein binding"/>
    <property type="evidence" value="ECO:0007669"/>
    <property type="project" value="UniProtKB-ARBA"/>
</dbReference>
<dbReference type="HOGENOM" id="CLU_036896_3_0_6"/>
<keyword evidence="3" id="KW-1003">Cell membrane</keyword>
<keyword evidence="13" id="KW-1185">Reference proteome</keyword>
<evidence type="ECO:0000256" key="1">
    <source>
        <dbReference type="ARBA" id="ARBA00004429"/>
    </source>
</evidence>
<evidence type="ECO:0000256" key="11">
    <source>
        <dbReference type="SAM" id="Phobius"/>
    </source>
</evidence>
<dbReference type="Proteomes" id="UP000009336">
    <property type="component" value="Unassembled WGS sequence"/>
</dbReference>
<dbReference type="eggNOG" id="COG2116">
    <property type="taxonomic scope" value="Bacteria"/>
</dbReference>
<protein>
    <recommendedName>
        <fullName evidence="10">Formate transporter FocA</fullName>
    </recommendedName>
</protein>
<feature type="transmembrane region" description="Helical" evidence="11">
    <location>
        <begin position="255"/>
        <end position="277"/>
    </location>
</feature>
<name>K8WPD0_9GAMM</name>
<dbReference type="AlphaFoldDB" id="K8WPD0"/>
<comment type="similarity">
    <text evidence="9">Belongs to the FNT transporter (TC 1.A.16) family.</text>
</comment>
<proteinExistence type="inferred from homology"/>
<dbReference type="NCBIfam" id="TIGR00790">
    <property type="entry name" value="fnt"/>
    <property type="match status" value="1"/>
</dbReference>
<comment type="subcellular location">
    <subcellularLocation>
        <location evidence="1">Cell inner membrane</location>
        <topology evidence="1">Multi-pass membrane protein</topology>
    </subcellularLocation>
</comment>
<organism evidence="12 13">
    <name type="scientific">Providencia burhodogranariea DSM 19968</name>
    <dbReference type="NCBI Taxonomy" id="1141662"/>
    <lineage>
        <taxon>Bacteria</taxon>
        <taxon>Pseudomonadati</taxon>
        <taxon>Pseudomonadota</taxon>
        <taxon>Gammaproteobacteria</taxon>
        <taxon>Enterobacterales</taxon>
        <taxon>Morganellaceae</taxon>
        <taxon>Providencia</taxon>
    </lineage>
</organism>
<dbReference type="FunFam" id="1.20.1080.10:FF:000006">
    <property type="entry name" value="Formate transporter FocA"/>
    <property type="match status" value="1"/>
</dbReference>
<dbReference type="Pfam" id="PF01226">
    <property type="entry name" value="Form_Nir_trans"/>
    <property type="match status" value="1"/>
</dbReference>
<reference evidence="12 13" key="1">
    <citation type="journal article" date="2012" name="BMC Genomics">
        <title>Comparative genomics of bacteria in the genus Providencia isolated from wild Drosophila melanogaster.</title>
        <authorList>
            <person name="Galac M.R."/>
            <person name="Lazzaro B.P."/>
        </authorList>
    </citation>
    <scope>NUCLEOTIDE SEQUENCE [LARGE SCALE GENOMIC DNA]</scope>
    <source>
        <strain evidence="12 13">DSM 19968</strain>
    </source>
</reference>
<feature type="transmembrane region" description="Helical" evidence="11">
    <location>
        <begin position="66"/>
        <end position="90"/>
    </location>
</feature>
<dbReference type="STRING" id="1141662.OOA_09463"/>
<gene>
    <name evidence="12" type="ORF">OOA_09463</name>
</gene>
<feature type="transmembrane region" description="Helical" evidence="11">
    <location>
        <begin position="111"/>
        <end position="135"/>
    </location>
</feature>
<dbReference type="NCBIfam" id="NF008069">
    <property type="entry name" value="PRK10805.1"/>
    <property type="match status" value="1"/>
</dbReference>
<dbReference type="Gene3D" id="1.20.1080.10">
    <property type="entry name" value="Glycerol uptake facilitator protein"/>
    <property type="match status" value="1"/>
</dbReference>
<evidence type="ECO:0000256" key="7">
    <source>
        <dbReference type="ARBA" id="ARBA00023136"/>
    </source>
</evidence>
<evidence type="ECO:0000256" key="8">
    <source>
        <dbReference type="ARBA" id="ARBA00035914"/>
    </source>
</evidence>
<dbReference type="InterPro" id="IPR023999">
    <property type="entry name" value="Formate_transptr_FocA"/>
</dbReference>
<evidence type="ECO:0000256" key="6">
    <source>
        <dbReference type="ARBA" id="ARBA00022989"/>
    </source>
</evidence>
<dbReference type="PROSITE" id="PS01006">
    <property type="entry name" value="FORMATE_NITRITE_TP_2"/>
    <property type="match status" value="1"/>
</dbReference>
<dbReference type="InterPro" id="IPR023271">
    <property type="entry name" value="Aquaporin-like"/>
</dbReference>
<sequence>MKADNPFNLLPPAVMAQVADDAGVYKANKHPAITYMSAFTAGIFISIAFVFYITATTGAQAAPFGFMKLIGGICFSLGLMLVVVCGADLFTSTVLTIVSKATGRITWGQMFLNWFNVYIGNFFGALFFVALIWFASQYTAANGQWGLNVLQTADHKLHHTFIEAVCLGILANLMVCLAVWMSYSGRSLADKLLALVLPVAMFVASGFEHSIANMFLIPLGIMIKEFAPVEYWTQIGVSPEQFSHLTVGNFITDNLIPVTIGNIIGGALLVGLIYWFMHLRSGKNINSH</sequence>
<keyword evidence="2" id="KW-0813">Transport</keyword>
<evidence type="ECO:0000313" key="13">
    <source>
        <dbReference type="Proteomes" id="UP000009336"/>
    </source>
</evidence>
<keyword evidence="4" id="KW-0997">Cell inner membrane</keyword>
<evidence type="ECO:0000256" key="3">
    <source>
        <dbReference type="ARBA" id="ARBA00022475"/>
    </source>
</evidence>
<evidence type="ECO:0000256" key="4">
    <source>
        <dbReference type="ARBA" id="ARBA00022519"/>
    </source>
</evidence>
<feature type="transmembrane region" description="Helical" evidence="11">
    <location>
        <begin position="192"/>
        <end position="212"/>
    </location>
</feature>
<dbReference type="InterPro" id="IPR024002">
    <property type="entry name" value="For/NO2_transpt_CS"/>
</dbReference>
<dbReference type="EMBL" id="AKKL01000023">
    <property type="protein sequence ID" value="EKT61821.1"/>
    <property type="molecule type" value="Genomic_DNA"/>
</dbReference>
<dbReference type="GO" id="GO:0015499">
    <property type="term" value="F:formate transmembrane transporter activity"/>
    <property type="evidence" value="ECO:0007669"/>
    <property type="project" value="UniProtKB-UniRule"/>
</dbReference>
<dbReference type="RefSeq" id="WP_008911908.1">
    <property type="nucleotide sequence ID" value="NZ_KB233222.1"/>
</dbReference>
<evidence type="ECO:0000256" key="10">
    <source>
        <dbReference type="NCBIfam" id="TIGR04060"/>
    </source>
</evidence>
<dbReference type="GO" id="GO:0005886">
    <property type="term" value="C:plasma membrane"/>
    <property type="evidence" value="ECO:0007669"/>
    <property type="project" value="UniProtKB-SubCell"/>
</dbReference>
<evidence type="ECO:0000256" key="2">
    <source>
        <dbReference type="ARBA" id="ARBA00022448"/>
    </source>
</evidence>
<dbReference type="PANTHER" id="PTHR30520">
    <property type="entry name" value="FORMATE TRANSPORTER-RELATED"/>
    <property type="match status" value="1"/>
</dbReference>
<dbReference type="PROSITE" id="PS01005">
    <property type="entry name" value="FORMATE_NITRITE_TP_1"/>
    <property type="match status" value="1"/>
</dbReference>
<comment type="catalytic activity">
    <reaction evidence="8">
        <text>formate(in) = formate(out)</text>
        <dbReference type="Rhea" id="RHEA:29679"/>
        <dbReference type="ChEBI" id="CHEBI:15740"/>
    </reaction>
</comment>
<feature type="transmembrane region" description="Helical" evidence="11">
    <location>
        <begin position="32"/>
        <end position="54"/>
    </location>
</feature>
<dbReference type="NCBIfam" id="TIGR04060">
    <property type="entry name" value="formate_focA"/>
    <property type="match status" value="1"/>
</dbReference>
<keyword evidence="5 11" id="KW-0812">Transmembrane</keyword>
<keyword evidence="7 11" id="KW-0472">Membrane</keyword>
<feature type="transmembrane region" description="Helical" evidence="11">
    <location>
        <begin position="161"/>
        <end position="180"/>
    </location>
</feature>